<dbReference type="SUPFAM" id="SSF141571">
    <property type="entry name" value="Pentapeptide repeat-like"/>
    <property type="match status" value="1"/>
</dbReference>
<feature type="compositionally biased region" description="Low complexity" evidence="1">
    <location>
        <begin position="78"/>
        <end position="112"/>
    </location>
</feature>
<sequence>MKSKPTSQLPTAKYSSFTSLTLLPAEDTTTTNTSSHPTVAHSCVSTCTFENLNPSTAISHSYLKNSTIKSDKSDTTETDSSSSSSSSSITHSHVYGSTISSSHVSHSNVKDSSLSKAEHVSHTNIRDSTLSGTGAIEQCKIRGLECHCTLFDDGRAGGVSASVQKTTIRKSDVRNSTIGPSPCSIKRSKLEGVKISRSTIDDAHLKDCDVEGCRISRGKFSGLWLRNGVWEGGELVGKVRDGEEVTIKARKIAEIEQREKEKERVRGGFEGMMLDGSRIVGNESGGGAAAAGGVRGSRNDGLLFEIPGESCSGTTTDYHDDSTCSLTDHPRIPPRLSLEVPERVKTAHGKPPPSKEQPYISNNGEETPSTPSADGYSIATASPVDEDEDPTYHTVPGASGLLINEKSLQAPPPYSP</sequence>
<feature type="region of interest" description="Disordered" evidence="1">
    <location>
        <begin position="310"/>
        <end position="416"/>
    </location>
</feature>
<accession>A0A2B7XPI7</accession>
<name>A0A2B7XPI7_9EURO</name>
<evidence type="ECO:0000256" key="1">
    <source>
        <dbReference type="SAM" id="MobiDB-lite"/>
    </source>
</evidence>
<dbReference type="STRING" id="1447875.A0A2B7XPI7"/>
<protein>
    <submittedName>
        <fullName evidence="2">Uncharacterized protein</fullName>
    </submittedName>
</protein>
<dbReference type="EMBL" id="PDNB01000086">
    <property type="protein sequence ID" value="PGH10518.1"/>
    <property type="molecule type" value="Genomic_DNA"/>
</dbReference>
<dbReference type="AlphaFoldDB" id="A0A2B7XPI7"/>
<feature type="compositionally biased region" description="Basic and acidic residues" evidence="1">
    <location>
        <begin position="116"/>
        <end position="125"/>
    </location>
</feature>
<evidence type="ECO:0000313" key="3">
    <source>
        <dbReference type="Proteomes" id="UP000223968"/>
    </source>
</evidence>
<dbReference type="OrthoDB" id="4187970at2759"/>
<gene>
    <name evidence="2" type="ORF">AJ79_05446</name>
</gene>
<dbReference type="Gene3D" id="2.160.20.80">
    <property type="entry name" value="E3 ubiquitin-protein ligase SopA"/>
    <property type="match status" value="1"/>
</dbReference>
<dbReference type="Proteomes" id="UP000223968">
    <property type="component" value="Unassembled WGS sequence"/>
</dbReference>
<feature type="compositionally biased region" description="Polar residues" evidence="1">
    <location>
        <begin position="359"/>
        <end position="372"/>
    </location>
</feature>
<keyword evidence="3" id="KW-1185">Reference proteome</keyword>
<comment type="caution">
    <text evidence="2">The sequence shown here is derived from an EMBL/GenBank/DDBJ whole genome shotgun (WGS) entry which is preliminary data.</text>
</comment>
<organism evidence="2 3">
    <name type="scientific">Helicocarpus griseus UAMH5409</name>
    <dbReference type="NCBI Taxonomy" id="1447875"/>
    <lineage>
        <taxon>Eukaryota</taxon>
        <taxon>Fungi</taxon>
        <taxon>Dikarya</taxon>
        <taxon>Ascomycota</taxon>
        <taxon>Pezizomycotina</taxon>
        <taxon>Eurotiomycetes</taxon>
        <taxon>Eurotiomycetidae</taxon>
        <taxon>Onygenales</taxon>
        <taxon>Ajellomycetaceae</taxon>
        <taxon>Helicocarpus</taxon>
    </lineage>
</organism>
<proteinExistence type="predicted"/>
<evidence type="ECO:0000313" key="2">
    <source>
        <dbReference type="EMBL" id="PGH10518.1"/>
    </source>
</evidence>
<reference evidence="2 3" key="1">
    <citation type="submission" date="2017-10" db="EMBL/GenBank/DDBJ databases">
        <title>Comparative genomics in systemic dimorphic fungi from Ajellomycetaceae.</title>
        <authorList>
            <person name="Munoz J.F."/>
            <person name="Mcewen J.G."/>
            <person name="Clay O.K."/>
            <person name="Cuomo C.A."/>
        </authorList>
    </citation>
    <scope>NUCLEOTIDE SEQUENCE [LARGE SCALE GENOMIC DNA]</scope>
    <source>
        <strain evidence="2 3">UAMH5409</strain>
    </source>
</reference>
<feature type="region of interest" description="Disordered" evidence="1">
    <location>
        <begin position="68"/>
        <end position="127"/>
    </location>
</feature>